<accession>G0WDE8</accession>
<dbReference type="GO" id="GO:0000122">
    <property type="term" value="P:negative regulation of transcription by RNA polymerase II"/>
    <property type="evidence" value="ECO:0007669"/>
    <property type="project" value="EnsemblFungi"/>
</dbReference>
<keyword evidence="4 5" id="KW-0539">Nucleus</keyword>
<dbReference type="GO" id="GO:0070628">
    <property type="term" value="F:proteasome binding"/>
    <property type="evidence" value="ECO:0007669"/>
    <property type="project" value="EnsemblFungi"/>
</dbReference>
<feature type="compositionally biased region" description="Polar residues" evidence="6">
    <location>
        <begin position="157"/>
        <end position="170"/>
    </location>
</feature>
<dbReference type="GO" id="GO:0036503">
    <property type="term" value="P:ERAD pathway"/>
    <property type="evidence" value="ECO:0007669"/>
    <property type="project" value="EnsemblFungi"/>
</dbReference>
<feature type="region of interest" description="Disordered" evidence="6">
    <location>
        <begin position="214"/>
        <end position="252"/>
    </location>
</feature>
<dbReference type="KEGG" id="ndi:NDAI_0G00330"/>
<dbReference type="HOGENOM" id="CLU_040364_0_0_1"/>
<dbReference type="GO" id="GO:0006289">
    <property type="term" value="P:nucleotide-excision repair"/>
    <property type="evidence" value="ECO:0007669"/>
    <property type="project" value="UniProtKB-UniRule"/>
</dbReference>
<dbReference type="FunFam" id="1.10.8.10:FF:000003">
    <property type="entry name" value="UV excision repair protein RAD23 homolog"/>
    <property type="match status" value="1"/>
</dbReference>
<dbReference type="Pfam" id="PF09280">
    <property type="entry name" value="XPC-binding"/>
    <property type="match status" value="1"/>
</dbReference>
<dbReference type="SUPFAM" id="SSF46934">
    <property type="entry name" value="UBA-like"/>
    <property type="match status" value="2"/>
</dbReference>
<dbReference type="SUPFAM" id="SSF101238">
    <property type="entry name" value="XPC-binding domain"/>
    <property type="match status" value="1"/>
</dbReference>
<dbReference type="GO" id="GO:0120125">
    <property type="term" value="C:PNGase complex"/>
    <property type="evidence" value="ECO:0007669"/>
    <property type="project" value="EnsemblFungi"/>
</dbReference>
<feature type="region of interest" description="Disordered" evidence="6">
    <location>
        <begin position="264"/>
        <end position="285"/>
    </location>
</feature>
<feature type="compositionally biased region" description="Gly residues" evidence="6">
    <location>
        <begin position="267"/>
        <end position="285"/>
    </location>
</feature>
<evidence type="ECO:0000313" key="9">
    <source>
        <dbReference type="EMBL" id="CCD25809.2"/>
    </source>
</evidence>
<dbReference type="GO" id="GO:0043161">
    <property type="term" value="P:proteasome-mediated ubiquitin-dependent protein catabolic process"/>
    <property type="evidence" value="ECO:0007669"/>
    <property type="project" value="UniProtKB-UniRule"/>
</dbReference>
<dbReference type="InterPro" id="IPR015360">
    <property type="entry name" value="XPC-bd"/>
</dbReference>
<sequence length="427" mass="44872">MVNVIFKDFKKEKIPLDLEPSNTILDVKSQLAQAKACEESQIKIIYSGKVLQDGQTVEECQLKEGDQIIFMISKKKSTVTKVTEPPAAAAAQAQAPGANPEITTASNSATPGLIETAAASGTPEGTPQTGNDTTASASANTATDAGAPATTTAATELSPSSAGFVTGTQRNETVERIMEMGYEREEVERALRAAFNNPDRAVEYLLMGIPENLQQQHQQQQQQPTQASPQNIANEGSATATATGDDAHAEEPPAEDDLFAQAAQGSGNAGSAGSAVGGSTGEGTPGSIGLTIQDLLSLRQAVSGDPESLSSLLENLSTRYPQLREQIMSNPQTFISMLLEAVGDNLQSLEGLGDIGGDLGEINEGDNDTMGEASAAPPTIQLTPEDEQAISRLCELGFERSLVIQVYFACDKNEEIAANMLFSDYAD</sequence>
<dbReference type="InterPro" id="IPR015940">
    <property type="entry name" value="UBA"/>
</dbReference>
<feature type="domain" description="UBA" evidence="7">
    <location>
        <begin position="384"/>
        <end position="424"/>
    </location>
</feature>
<dbReference type="Pfam" id="PF00627">
    <property type="entry name" value="UBA"/>
    <property type="match status" value="2"/>
</dbReference>
<dbReference type="GO" id="GO:0043130">
    <property type="term" value="F:ubiquitin binding"/>
    <property type="evidence" value="ECO:0007669"/>
    <property type="project" value="UniProtKB-UniRule"/>
</dbReference>
<dbReference type="GO" id="GO:0005654">
    <property type="term" value="C:nucleoplasm"/>
    <property type="evidence" value="ECO:0007669"/>
    <property type="project" value="TreeGrafter"/>
</dbReference>
<dbReference type="PROSITE" id="PS50053">
    <property type="entry name" value="UBIQUITIN_2"/>
    <property type="match status" value="1"/>
</dbReference>
<comment type="function">
    <text evidence="5">Multiubiquitin chain receptor involved in modulation of proteasomal degradation. Involved in nucleotide excision repair.</text>
</comment>
<gene>
    <name evidence="9" type="primary">NDAI0G00330</name>
    <name evidence="9" type="ordered locus">NDAI_0G00330</name>
</gene>
<dbReference type="InterPro" id="IPR004806">
    <property type="entry name" value="Rad23"/>
</dbReference>
<organism evidence="9 10">
    <name type="scientific">Naumovozyma dairenensis (strain ATCC 10597 / BCRC 20456 / CBS 421 / NBRC 0211 / NRRL Y-12639)</name>
    <name type="common">Saccharomyces dairenensis</name>
    <dbReference type="NCBI Taxonomy" id="1071378"/>
    <lineage>
        <taxon>Eukaryota</taxon>
        <taxon>Fungi</taxon>
        <taxon>Dikarya</taxon>
        <taxon>Ascomycota</taxon>
        <taxon>Saccharomycotina</taxon>
        <taxon>Saccharomycetes</taxon>
        <taxon>Saccharomycetales</taxon>
        <taxon>Saccharomycetaceae</taxon>
        <taxon>Naumovozyma</taxon>
    </lineage>
</organism>
<feature type="compositionally biased region" description="Low complexity" evidence="6">
    <location>
        <begin position="214"/>
        <end position="223"/>
    </location>
</feature>
<reference evidence="9 10" key="1">
    <citation type="journal article" date="2011" name="Proc. Natl. Acad. Sci. U.S.A.">
        <title>Evolutionary erosion of yeast sex chromosomes by mating-type switching accidents.</title>
        <authorList>
            <person name="Gordon J.L."/>
            <person name="Armisen D."/>
            <person name="Proux-Wera E."/>
            <person name="Oheigeartaigh S.S."/>
            <person name="Byrne K.P."/>
            <person name="Wolfe K.H."/>
        </authorList>
    </citation>
    <scope>NUCLEOTIDE SEQUENCE [LARGE SCALE GENOMIC DNA]</scope>
    <source>
        <strain evidence="10">ATCC 10597 / BCRC 20456 / CBS 421 / NBRC 0211 / NRRL Y-12639</strain>
    </source>
</reference>
<evidence type="ECO:0000256" key="3">
    <source>
        <dbReference type="ARBA" id="ARBA00023204"/>
    </source>
</evidence>
<evidence type="ECO:0000256" key="6">
    <source>
        <dbReference type="SAM" id="MobiDB-lite"/>
    </source>
</evidence>
<dbReference type="Proteomes" id="UP000000689">
    <property type="component" value="Chromosome 7"/>
</dbReference>
<dbReference type="InterPro" id="IPR029071">
    <property type="entry name" value="Ubiquitin-like_domsf"/>
</dbReference>
<feature type="domain" description="UBA" evidence="7">
    <location>
        <begin position="168"/>
        <end position="208"/>
    </location>
</feature>
<dbReference type="GO" id="GO:0030674">
    <property type="term" value="F:protein-macromolecule adaptor activity"/>
    <property type="evidence" value="ECO:0007669"/>
    <property type="project" value="EnsemblFungi"/>
</dbReference>
<dbReference type="GO" id="GO:0000111">
    <property type="term" value="C:nucleotide-excision repair factor 2 complex"/>
    <property type="evidence" value="ECO:0007669"/>
    <property type="project" value="EnsemblFungi"/>
</dbReference>
<dbReference type="FunFam" id="1.10.8.10:FF:000002">
    <property type="entry name" value="UV excision repair protein RAD23 homolog"/>
    <property type="match status" value="1"/>
</dbReference>
<comment type="subcellular location">
    <subcellularLocation>
        <location evidence="5">Nucleus</location>
    </subcellularLocation>
    <subcellularLocation>
        <location evidence="5">Cytoplasm</location>
    </subcellularLocation>
</comment>
<dbReference type="AlphaFoldDB" id="G0WDE8"/>
<proteinExistence type="inferred from homology"/>
<evidence type="ECO:0000313" key="10">
    <source>
        <dbReference type="Proteomes" id="UP000000689"/>
    </source>
</evidence>
<protein>
    <recommendedName>
        <fullName evidence="5">UV excision repair protein RAD23</fullName>
    </recommendedName>
</protein>
<comment type="similarity">
    <text evidence="5">Belongs to the RAD23 family.</text>
</comment>
<keyword evidence="3 5" id="KW-0234">DNA repair</keyword>
<dbReference type="PANTHER" id="PTHR10621:SF0">
    <property type="entry name" value="UV EXCISION REPAIR PROTEIN RAD23"/>
    <property type="match status" value="1"/>
</dbReference>
<dbReference type="Gene3D" id="1.10.10.540">
    <property type="entry name" value="XPC-binding domain"/>
    <property type="match status" value="1"/>
</dbReference>
<dbReference type="GO" id="GO:0003684">
    <property type="term" value="F:damaged DNA binding"/>
    <property type="evidence" value="ECO:0007669"/>
    <property type="project" value="UniProtKB-UniRule"/>
</dbReference>
<keyword evidence="10" id="KW-1185">Reference proteome</keyword>
<dbReference type="PANTHER" id="PTHR10621">
    <property type="entry name" value="UV EXCISION REPAIR PROTEIN RAD23"/>
    <property type="match status" value="1"/>
</dbReference>
<dbReference type="PRINTS" id="PR01839">
    <property type="entry name" value="RAD23PROTEIN"/>
</dbReference>
<dbReference type="RefSeq" id="XP_003671052.2">
    <property type="nucleotide sequence ID" value="XM_003671004.2"/>
</dbReference>
<dbReference type="OMA" id="PHMLEPI"/>
<dbReference type="Gene3D" id="3.10.20.90">
    <property type="entry name" value="Phosphatidylinositol 3-kinase Catalytic Subunit, Chain A, domain 1"/>
    <property type="match status" value="1"/>
</dbReference>
<dbReference type="EMBL" id="HE580273">
    <property type="protein sequence ID" value="CCD25809.2"/>
    <property type="molecule type" value="Genomic_DNA"/>
</dbReference>
<dbReference type="SMART" id="SM00213">
    <property type="entry name" value="UBQ"/>
    <property type="match status" value="1"/>
</dbReference>
<dbReference type="OrthoDB" id="419317at2759"/>
<feature type="domain" description="Ubiquitin-like" evidence="8">
    <location>
        <begin position="2"/>
        <end position="77"/>
    </location>
</feature>
<dbReference type="PROSITE" id="PS50030">
    <property type="entry name" value="UBA"/>
    <property type="match status" value="2"/>
</dbReference>
<evidence type="ECO:0000256" key="2">
    <source>
        <dbReference type="ARBA" id="ARBA00022763"/>
    </source>
</evidence>
<evidence type="ECO:0000256" key="5">
    <source>
        <dbReference type="RuleBase" id="RU367049"/>
    </source>
</evidence>
<keyword evidence="5" id="KW-0963">Cytoplasm</keyword>
<dbReference type="SMART" id="SM00165">
    <property type="entry name" value="UBA"/>
    <property type="match status" value="2"/>
</dbReference>
<keyword evidence="1" id="KW-0677">Repeat</keyword>
<dbReference type="GO" id="GO:0005829">
    <property type="term" value="C:cytosol"/>
    <property type="evidence" value="ECO:0007669"/>
    <property type="project" value="TreeGrafter"/>
</dbReference>
<dbReference type="CDD" id="cd14378">
    <property type="entry name" value="UBA1_Rhp23p_like"/>
    <property type="match status" value="1"/>
</dbReference>
<dbReference type="CDD" id="cd01805">
    <property type="entry name" value="Ubl_Rad23"/>
    <property type="match status" value="1"/>
</dbReference>
<dbReference type="STRING" id="1071378.G0WDE8"/>
<feature type="compositionally biased region" description="Polar residues" evidence="6">
    <location>
        <begin position="224"/>
        <end position="237"/>
    </location>
</feature>
<feature type="region of interest" description="Disordered" evidence="6">
    <location>
        <begin position="117"/>
        <end position="170"/>
    </location>
</feature>
<evidence type="ECO:0000259" key="8">
    <source>
        <dbReference type="PROSITE" id="PS50053"/>
    </source>
</evidence>
<dbReference type="GO" id="GO:0000224">
    <property type="term" value="F:peptide-N4-(N-acetyl-beta-glucosaminyl)asparagine amidase activity"/>
    <property type="evidence" value="ECO:0007669"/>
    <property type="project" value="EnsemblFungi"/>
</dbReference>
<dbReference type="Gene3D" id="1.10.8.10">
    <property type="entry name" value="DNA helicase RuvA subunit, C-terminal domain"/>
    <property type="match status" value="2"/>
</dbReference>
<dbReference type="eggNOG" id="KOG0011">
    <property type="taxonomic scope" value="Eukaryota"/>
</dbReference>
<dbReference type="Pfam" id="PF00240">
    <property type="entry name" value="ubiquitin"/>
    <property type="match status" value="1"/>
</dbReference>
<dbReference type="SUPFAM" id="SSF54236">
    <property type="entry name" value="Ubiquitin-like"/>
    <property type="match status" value="1"/>
</dbReference>
<dbReference type="GeneID" id="11497205"/>
<dbReference type="NCBIfam" id="TIGR00601">
    <property type="entry name" value="rad23"/>
    <property type="match status" value="1"/>
</dbReference>
<name>G0WDE8_NAUDC</name>
<dbReference type="InterPro" id="IPR009060">
    <property type="entry name" value="UBA-like_sf"/>
</dbReference>
<dbReference type="InterPro" id="IPR036353">
    <property type="entry name" value="XPC-bd_sf"/>
</dbReference>
<evidence type="ECO:0000256" key="1">
    <source>
        <dbReference type="ARBA" id="ARBA00022737"/>
    </source>
</evidence>
<keyword evidence="2 5" id="KW-0227">DNA damage</keyword>
<dbReference type="InterPro" id="IPR000626">
    <property type="entry name" value="Ubiquitin-like_dom"/>
</dbReference>
<feature type="compositionally biased region" description="Low complexity" evidence="6">
    <location>
        <begin position="129"/>
        <end position="155"/>
    </location>
</feature>
<dbReference type="GO" id="GO:0036435">
    <property type="term" value="F:K48-linked polyubiquitin modification-dependent protein binding"/>
    <property type="evidence" value="ECO:0007669"/>
    <property type="project" value="EnsemblFungi"/>
</dbReference>
<evidence type="ECO:0000259" key="7">
    <source>
        <dbReference type="PROSITE" id="PS50030"/>
    </source>
</evidence>
<evidence type="ECO:0000256" key="4">
    <source>
        <dbReference type="ARBA" id="ARBA00023242"/>
    </source>
</evidence>